<evidence type="ECO:0000256" key="2">
    <source>
        <dbReference type="ARBA" id="ARBA00022840"/>
    </source>
</evidence>
<evidence type="ECO:0000256" key="1">
    <source>
        <dbReference type="ARBA" id="ARBA00022741"/>
    </source>
</evidence>
<keyword evidence="4" id="KW-0418">Kinase</keyword>
<name>A0A0P1BHP5_9BASI</name>
<dbReference type="Pfam" id="PF01121">
    <property type="entry name" value="CoaE"/>
    <property type="match status" value="1"/>
</dbReference>
<dbReference type="GO" id="GO:0005524">
    <property type="term" value="F:ATP binding"/>
    <property type="evidence" value="ECO:0007669"/>
    <property type="project" value="UniProtKB-KW"/>
</dbReference>
<dbReference type="STRING" id="401625.A0A0P1BHP5"/>
<dbReference type="NCBIfam" id="TIGR00152">
    <property type="entry name" value="dephospho-CoA kinase"/>
    <property type="match status" value="1"/>
</dbReference>
<keyword evidence="5" id="KW-1185">Reference proteome</keyword>
<keyword evidence="4" id="KW-0808">Transferase</keyword>
<evidence type="ECO:0000313" key="5">
    <source>
        <dbReference type="Proteomes" id="UP000054845"/>
    </source>
</evidence>
<evidence type="ECO:0000256" key="3">
    <source>
        <dbReference type="SAM" id="Phobius"/>
    </source>
</evidence>
<dbReference type="Gene3D" id="3.40.50.300">
    <property type="entry name" value="P-loop containing nucleotide triphosphate hydrolases"/>
    <property type="match status" value="1"/>
</dbReference>
<keyword evidence="1" id="KW-0547">Nucleotide-binding</keyword>
<dbReference type="GO" id="GO:0015937">
    <property type="term" value="P:coenzyme A biosynthetic process"/>
    <property type="evidence" value="ECO:0007669"/>
    <property type="project" value="InterPro"/>
</dbReference>
<reference evidence="4 5" key="1">
    <citation type="submission" date="2014-09" db="EMBL/GenBank/DDBJ databases">
        <authorList>
            <person name="Magalhaes I.L.F."/>
            <person name="Oliveira U."/>
            <person name="Santos F.R."/>
            <person name="Vidigal T.H.D.A."/>
            <person name="Brescovit A.D."/>
            <person name="Santos A.J."/>
        </authorList>
    </citation>
    <scope>NUCLEOTIDE SEQUENCE [LARGE SCALE GENOMIC DNA]</scope>
</reference>
<keyword evidence="3" id="KW-0812">Transmembrane</keyword>
<dbReference type="PANTHER" id="PTHR10695:SF46">
    <property type="entry name" value="BIFUNCTIONAL COENZYME A SYNTHASE-RELATED"/>
    <property type="match status" value="1"/>
</dbReference>
<organism evidence="4 5">
    <name type="scientific">Ceraceosorus bombacis</name>
    <dbReference type="NCBI Taxonomy" id="401625"/>
    <lineage>
        <taxon>Eukaryota</taxon>
        <taxon>Fungi</taxon>
        <taxon>Dikarya</taxon>
        <taxon>Basidiomycota</taxon>
        <taxon>Ustilaginomycotina</taxon>
        <taxon>Exobasidiomycetes</taxon>
        <taxon>Ceraceosorales</taxon>
        <taxon>Ceraceosoraceae</taxon>
        <taxon>Ceraceosorus</taxon>
    </lineage>
</organism>
<accession>A0A0P1BHP5</accession>
<dbReference type="OrthoDB" id="247245at2759"/>
<dbReference type="CDD" id="cd02022">
    <property type="entry name" value="DPCK"/>
    <property type="match status" value="1"/>
</dbReference>
<evidence type="ECO:0000313" key="4">
    <source>
        <dbReference type="EMBL" id="CEH15324.1"/>
    </source>
</evidence>
<dbReference type="AlphaFoldDB" id="A0A0P1BHP5"/>
<keyword evidence="3" id="KW-0472">Membrane</keyword>
<dbReference type="Proteomes" id="UP000054845">
    <property type="component" value="Unassembled WGS sequence"/>
</dbReference>
<dbReference type="HAMAP" id="MF_00376">
    <property type="entry name" value="Dephospho_CoA_kinase"/>
    <property type="match status" value="1"/>
</dbReference>
<dbReference type="SUPFAM" id="SSF52540">
    <property type="entry name" value="P-loop containing nucleoside triphosphate hydrolases"/>
    <property type="match status" value="1"/>
</dbReference>
<dbReference type="PROSITE" id="PS51219">
    <property type="entry name" value="DPCK"/>
    <property type="match status" value="1"/>
</dbReference>
<dbReference type="PANTHER" id="PTHR10695">
    <property type="entry name" value="DEPHOSPHO-COA KINASE-RELATED"/>
    <property type="match status" value="1"/>
</dbReference>
<proteinExistence type="inferred from homology"/>
<dbReference type="InterPro" id="IPR027417">
    <property type="entry name" value="P-loop_NTPase"/>
</dbReference>
<keyword evidence="3" id="KW-1133">Transmembrane helix</keyword>
<dbReference type="EMBL" id="CCYA01000260">
    <property type="protein sequence ID" value="CEH15324.1"/>
    <property type="molecule type" value="Genomic_DNA"/>
</dbReference>
<feature type="transmembrane region" description="Helical" evidence="3">
    <location>
        <begin position="227"/>
        <end position="248"/>
    </location>
</feature>
<dbReference type="InterPro" id="IPR001977">
    <property type="entry name" value="Depp_CoAkinase"/>
</dbReference>
<sequence>MIVVGLTGGIASGKSTVSRLLQSSQIPVIDLDVLAREVVRPEDASGTLSKLVNAFGDSILQPSGELDRAALGRIAFPDEKKRKILNKITHTAIRKRMAWLLVKHWLTGSKRVVVDTPLLIEAGLWKFCGQIMLVWCSPSDQLSRMLSRDGPSGLTQSDAESRLKAQHALSSKLPYADVVLDNSSALQGSEQTGSTLGADDVSPALQEQVQALVKSWQKQQSTLFGSVSWLACWIIPPVGILAGVWAIFRSRARIAARRRAADISDDEAIQRRSAIRLAKKDN</sequence>
<dbReference type="GO" id="GO:0004140">
    <property type="term" value="F:dephospho-CoA kinase activity"/>
    <property type="evidence" value="ECO:0007669"/>
    <property type="project" value="InterPro"/>
</dbReference>
<keyword evidence="2" id="KW-0067">ATP-binding</keyword>
<protein>
    <submittedName>
        <fullName evidence="4">Dephospho-kinase</fullName>
    </submittedName>
</protein>